<dbReference type="AlphaFoldDB" id="A0AAI8VY45"/>
<keyword evidence="2" id="KW-1185">Reference proteome</keyword>
<dbReference type="Proteomes" id="UP001295740">
    <property type="component" value="Unassembled WGS sequence"/>
</dbReference>
<comment type="caution">
    <text evidence="1">The sequence shown here is derived from an EMBL/GenBank/DDBJ whole genome shotgun (WGS) entry which is preliminary data.</text>
</comment>
<evidence type="ECO:0000313" key="2">
    <source>
        <dbReference type="Proteomes" id="UP001295740"/>
    </source>
</evidence>
<proteinExistence type="predicted"/>
<dbReference type="EMBL" id="CAUWAG010000020">
    <property type="protein sequence ID" value="CAJ2512735.1"/>
    <property type="molecule type" value="Genomic_DNA"/>
</dbReference>
<sequence length="152" mass="17689">MTSDGGMLSPSARGKKYSFLPGVYDPQPSGWKNVMNERDGRDSGASVVLCRYRRKALFRHHTLLAPMPFEVIEREINYGYDATQDPSPNEWDVELLITVKRGRDAEYMIPEPGDKTRCSYPNDIIQDQLFDDDPDFTSVFFYDHHLDRWYKD</sequence>
<name>A0AAI8VY45_9PEZI</name>
<protein>
    <submittedName>
        <fullName evidence="1">Uu.00g008540.m01.CDS01</fullName>
    </submittedName>
</protein>
<gene>
    <name evidence="1" type="ORF">KHLLAP_LOCUS13203</name>
</gene>
<organism evidence="1 2">
    <name type="scientific">Anthostomella pinea</name>
    <dbReference type="NCBI Taxonomy" id="933095"/>
    <lineage>
        <taxon>Eukaryota</taxon>
        <taxon>Fungi</taxon>
        <taxon>Dikarya</taxon>
        <taxon>Ascomycota</taxon>
        <taxon>Pezizomycotina</taxon>
        <taxon>Sordariomycetes</taxon>
        <taxon>Xylariomycetidae</taxon>
        <taxon>Xylariales</taxon>
        <taxon>Xylariaceae</taxon>
        <taxon>Anthostomella</taxon>
    </lineage>
</organism>
<evidence type="ECO:0000313" key="1">
    <source>
        <dbReference type="EMBL" id="CAJ2512735.1"/>
    </source>
</evidence>
<accession>A0AAI8VY45</accession>
<reference evidence="1" key="1">
    <citation type="submission" date="2023-10" db="EMBL/GenBank/DDBJ databases">
        <authorList>
            <person name="Hackl T."/>
        </authorList>
    </citation>
    <scope>NUCLEOTIDE SEQUENCE</scope>
</reference>